<dbReference type="AlphaFoldDB" id="A0A835LXW2"/>
<evidence type="ECO:0000256" key="1">
    <source>
        <dbReference type="SAM" id="MobiDB-lite"/>
    </source>
</evidence>
<proteinExistence type="predicted"/>
<organism evidence="2 3">
    <name type="scientific">Coptis chinensis</name>
    <dbReference type="NCBI Taxonomy" id="261450"/>
    <lineage>
        <taxon>Eukaryota</taxon>
        <taxon>Viridiplantae</taxon>
        <taxon>Streptophyta</taxon>
        <taxon>Embryophyta</taxon>
        <taxon>Tracheophyta</taxon>
        <taxon>Spermatophyta</taxon>
        <taxon>Magnoliopsida</taxon>
        <taxon>Ranunculales</taxon>
        <taxon>Ranunculaceae</taxon>
        <taxon>Coptidoideae</taxon>
        <taxon>Coptis</taxon>
    </lineage>
</organism>
<feature type="non-terminal residue" evidence="2">
    <location>
        <position position="213"/>
    </location>
</feature>
<dbReference type="EMBL" id="JADFTS010000005">
    <property type="protein sequence ID" value="KAF9607209.1"/>
    <property type="molecule type" value="Genomic_DNA"/>
</dbReference>
<evidence type="ECO:0000313" key="2">
    <source>
        <dbReference type="EMBL" id="KAF9607209.1"/>
    </source>
</evidence>
<gene>
    <name evidence="2" type="ORF">IFM89_033416</name>
</gene>
<dbReference type="Proteomes" id="UP000631114">
    <property type="component" value="Unassembled WGS sequence"/>
</dbReference>
<evidence type="ECO:0000313" key="3">
    <source>
        <dbReference type="Proteomes" id="UP000631114"/>
    </source>
</evidence>
<accession>A0A835LXW2</accession>
<feature type="region of interest" description="Disordered" evidence="1">
    <location>
        <begin position="1"/>
        <end position="42"/>
    </location>
</feature>
<protein>
    <submittedName>
        <fullName evidence="2">Uncharacterized protein</fullName>
    </submittedName>
</protein>
<keyword evidence="3" id="KW-1185">Reference proteome</keyword>
<feature type="compositionally biased region" description="Acidic residues" evidence="1">
    <location>
        <begin position="21"/>
        <end position="33"/>
    </location>
</feature>
<name>A0A835LXW2_9MAGN</name>
<sequence length="213" mass="23687">MSTSTWAASSNANRGDKDKESDDDENEDGEYNFEAETGRNIYQATAVDPEDICHMLDSPDDGSNNLDAESPNQWPLLQDQLHNIFQQPASVLITLKRSQKFSKTTPYSGWDHHQSVITLGVHRNRRSHNGITGMSISSANHQMEGLNGFSSPYSSEYHFYIANPITDIKTVIQTDWVGMDLPSDRRKTRIVEGSGGAETKVFDPPGRVGNVVQ</sequence>
<comment type="caution">
    <text evidence="2">The sequence shown here is derived from an EMBL/GenBank/DDBJ whole genome shotgun (WGS) entry which is preliminary data.</text>
</comment>
<feature type="compositionally biased region" description="Low complexity" evidence="1">
    <location>
        <begin position="1"/>
        <end position="13"/>
    </location>
</feature>
<reference evidence="2 3" key="1">
    <citation type="submission" date="2020-10" db="EMBL/GenBank/DDBJ databases">
        <title>The Coptis chinensis genome and diversification of protoberbering-type alkaloids.</title>
        <authorList>
            <person name="Wang B."/>
            <person name="Shu S."/>
            <person name="Song C."/>
            <person name="Liu Y."/>
        </authorList>
    </citation>
    <scope>NUCLEOTIDE SEQUENCE [LARGE SCALE GENOMIC DNA]</scope>
    <source>
        <strain evidence="2">HL-2020</strain>
        <tissue evidence="2">Leaf</tissue>
    </source>
</reference>